<feature type="compositionally biased region" description="Basic and acidic residues" evidence="1">
    <location>
        <begin position="482"/>
        <end position="495"/>
    </location>
</feature>
<gene>
    <name evidence="2" type="ORF">SLS53_008209</name>
</gene>
<evidence type="ECO:0000313" key="2">
    <source>
        <dbReference type="EMBL" id="KAK7733312.1"/>
    </source>
</evidence>
<dbReference type="PANTHER" id="PTHR42037:SF1">
    <property type="match status" value="1"/>
</dbReference>
<keyword evidence="3" id="KW-1185">Reference proteome</keyword>
<evidence type="ECO:0000256" key="1">
    <source>
        <dbReference type="SAM" id="MobiDB-lite"/>
    </source>
</evidence>
<dbReference type="Proteomes" id="UP001320245">
    <property type="component" value="Unassembled WGS sequence"/>
</dbReference>
<dbReference type="AlphaFoldDB" id="A0AAN9U1N3"/>
<comment type="caution">
    <text evidence="2">The sequence shown here is derived from an EMBL/GenBank/DDBJ whole genome shotgun (WGS) entry which is preliminary data.</text>
</comment>
<organism evidence="2 3">
    <name type="scientific">Cytospora paraplurivora</name>
    <dbReference type="NCBI Taxonomy" id="2898453"/>
    <lineage>
        <taxon>Eukaryota</taxon>
        <taxon>Fungi</taxon>
        <taxon>Dikarya</taxon>
        <taxon>Ascomycota</taxon>
        <taxon>Pezizomycotina</taxon>
        <taxon>Sordariomycetes</taxon>
        <taxon>Sordariomycetidae</taxon>
        <taxon>Diaporthales</taxon>
        <taxon>Cytosporaceae</taxon>
        <taxon>Cytospora</taxon>
    </lineage>
</organism>
<feature type="compositionally biased region" description="Basic and acidic residues" evidence="1">
    <location>
        <begin position="437"/>
        <end position="449"/>
    </location>
</feature>
<dbReference type="InterPro" id="IPR027796">
    <property type="entry name" value="OTT_1508_deam-like"/>
</dbReference>
<sequence>MRALEPVELRWKVRKRFYEPIVLLQALTRACMHNQVQKVLEHTPDVTFQTSQQLFRSFLNNLAQICDNDRGGNTVTAVVAIQYPDHVQYRFASNQRTENELALVKAFIKDILESLATWTKAASRTIEGVILRKIIAFNRPRLQLYVRAICSHSQECLKVPAEVIINQVREELKNLLSLALKADDRDLEEAAFCENCTKLMLFLKALSKTEAHNVLRDKANAHDGQATSWSELRHASGRLLSYFQGVRTLVEARKYWDTLFYDVRVVPIVSSDAIQALPRNNLTAEAIIGRMTPDSERGLAYKRRVQELQHFGDLDQTIQAQVRNKCFLPIVHAEALVHQSIISDPDPGSELGSLHPSNFFNGDKYIGCSKPTCRLCHYYFEASADGIQVRQTHRNLYPNWRVPDVYQHQGEEAVKKRENIINKMLVPIRKDTFRTIDDKIPERRPHDSNTDPTYDHATSVGYMDERHERLLEGMGQLSIQNVERDEHASASRDSRGGLTEADEDDDDEGGVRLF</sequence>
<proteinExistence type="predicted"/>
<evidence type="ECO:0000313" key="3">
    <source>
        <dbReference type="Proteomes" id="UP001320245"/>
    </source>
</evidence>
<reference evidence="2 3" key="1">
    <citation type="journal article" date="2023" name="PLoS ONE">
        <title>Cytospora paraplurivora sp. nov. isolated from orchards with fruit tree decline syndrome in Ontario, Canada.</title>
        <authorList>
            <person name="Ilyukhin E."/>
            <person name="Nguyen H.D.T."/>
            <person name="Castle A.J."/>
            <person name="Ellouze W."/>
        </authorList>
    </citation>
    <scope>NUCLEOTIDE SEQUENCE [LARGE SCALE GENOMIC DNA]</scope>
    <source>
        <strain evidence="2 3">FDS-564</strain>
    </source>
</reference>
<name>A0AAN9U1N3_9PEZI</name>
<dbReference type="PANTHER" id="PTHR42037">
    <property type="match status" value="1"/>
</dbReference>
<protein>
    <submittedName>
        <fullName evidence="2">Uncharacterized protein</fullName>
    </submittedName>
</protein>
<feature type="region of interest" description="Disordered" evidence="1">
    <location>
        <begin position="437"/>
        <end position="458"/>
    </location>
</feature>
<dbReference type="Pfam" id="PF14441">
    <property type="entry name" value="OTT_1508_deam"/>
    <property type="match status" value="1"/>
</dbReference>
<dbReference type="EMBL" id="JAJSPL020000047">
    <property type="protein sequence ID" value="KAK7733312.1"/>
    <property type="molecule type" value="Genomic_DNA"/>
</dbReference>
<accession>A0AAN9U1N3</accession>
<feature type="region of interest" description="Disordered" evidence="1">
    <location>
        <begin position="475"/>
        <end position="514"/>
    </location>
</feature>